<dbReference type="InterPro" id="IPR036638">
    <property type="entry name" value="HLH_DNA-bd_sf"/>
</dbReference>
<feature type="coiled-coil region" evidence="6">
    <location>
        <begin position="122"/>
        <end position="149"/>
    </location>
</feature>
<keyword evidence="3" id="KW-0010">Activator</keyword>
<evidence type="ECO:0000256" key="1">
    <source>
        <dbReference type="ARBA" id="ARBA00023015"/>
    </source>
</evidence>
<sequence length="281" mass="32227">MNEFAKSTHSYTNFDPFPYTNADLMGSAPFEKSFAMRKPNEDTTDLCKDDTLNDTASNKKPLTRDERRAEHNAIERARRECLNTKFQSLAQALPNLINYRRPSKGQIVEKALDWIKQSIVREERYRYQILQLQRENKELMAQCMSVQQQISPTLPLNASPISQKNGLCSGWSTTNHLHQMPSFASNEGSIRQDIGFKTDDDDSTNEDEIEYYPSFLKRNSLYSEQSQFQPVFVDHPLYALGFEDSNPSASLDPRCFYNKEQPTFPGQTTSSSYPLFSQALA</sequence>
<feature type="region of interest" description="Disordered" evidence="7">
    <location>
        <begin position="40"/>
        <end position="67"/>
    </location>
</feature>
<dbReference type="Gene3D" id="4.10.280.10">
    <property type="entry name" value="Helix-loop-helix DNA-binding domain"/>
    <property type="match status" value="1"/>
</dbReference>
<keyword evidence="6" id="KW-0175">Coiled coil</keyword>
<dbReference type="SMART" id="SM00353">
    <property type="entry name" value="HLH"/>
    <property type="match status" value="1"/>
</dbReference>
<dbReference type="Pfam" id="PF00010">
    <property type="entry name" value="HLH"/>
    <property type="match status" value="1"/>
</dbReference>
<gene>
    <name evidence="9" type="ORF">G6F51_002000</name>
</gene>
<evidence type="ECO:0000256" key="2">
    <source>
        <dbReference type="ARBA" id="ARBA00023125"/>
    </source>
</evidence>
<dbReference type="OrthoDB" id="8964853at2759"/>
<protein>
    <recommendedName>
        <fullName evidence="8">BHLH domain-containing protein</fullName>
    </recommendedName>
</protein>
<dbReference type="EMBL" id="JAANIT010000163">
    <property type="protein sequence ID" value="KAG1551187.1"/>
    <property type="molecule type" value="Genomic_DNA"/>
</dbReference>
<dbReference type="PANTHER" id="PTHR10328">
    <property type="entry name" value="PROTEIN MAX MYC-ASSOCIATED FACTOR X"/>
    <property type="match status" value="1"/>
</dbReference>
<evidence type="ECO:0000256" key="4">
    <source>
        <dbReference type="ARBA" id="ARBA00023163"/>
    </source>
</evidence>
<feature type="compositionally biased region" description="Basic and acidic residues" evidence="7">
    <location>
        <begin position="40"/>
        <end position="51"/>
    </location>
</feature>
<dbReference type="PROSITE" id="PS50888">
    <property type="entry name" value="BHLH"/>
    <property type="match status" value="1"/>
</dbReference>
<evidence type="ECO:0000259" key="8">
    <source>
        <dbReference type="PROSITE" id="PS50888"/>
    </source>
</evidence>
<evidence type="ECO:0000256" key="7">
    <source>
        <dbReference type="SAM" id="MobiDB-lite"/>
    </source>
</evidence>
<organism evidence="9 10">
    <name type="scientific">Rhizopus oryzae</name>
    <name type="common">Mucormycosis agent</name>
    <name type="synonym">Rhizopus arrhizus var. delemar</name>
    <dbReference type="NCBI Taxonomy" id="64495"/>
    <lineage>
        <taxon>Eukaryota</taxon>
        <taxon>Fungi</taxon>
        <taxon>Fungi incertae sedis</taxon>
        <taxon>Mucoromycota</taxon>
        <taxon>Mucoromycotina</taxon>
        <taxon>Mucoromycetes</taxon>
        <taxon>Mucorales</taxon>
        <taxon>Mucorineae</taxon>
        <taxon>Rhizopodaceae</taxon>
        <taxon>Rhizopus</taxon>
    </lineage>
</organism>
<dbReference type="PANTHER" id="PTHR10328:SF3">
    <property type="entry name" value="PROTEIN MAX"/>
    <property type="match status" value="1"/>
</dbReference>
<keyword evidence="2" id="KW-0238">DNA-binding</keyword>
<dbReference type="InterPro" id="IPR011598">
    <property type="entry name" value="bHLH_dom"/>
</dbReference>
<dbReference type="SUPFAM" id="SSF47459">
    <property type="entry name" value="HLH, helix-loop-helix DNA-binding domain"/>
    <property type="match status" value="1"/>
</dbReference>
<dbReference type="GO" id="GO:0090575">
    <property type="term" value="C:RNA polymerase II transcription regulator complex"/>
    <property type="evidence" value="ECO:0007669"/>
    <property type="project" value="TreeGrafter"/>
</dbReference>
<dbReference type="GO" id="GO:0046983">
    <property type="term" value="F:protein dimerization activity"/>
    <property type="evidence" value="ECO:0007669"/>
    <property type="project" value="InterPro"/>
</dbReference>
<evidence type="ECO:0000256" key="3">
    <source>
        <dbReference type="ARBA" id="ARBA00023159"/>
    </source>
</evidence>
<comment type="caution">
    <text evidence="9">The sequence shown here is derived from an EMBL/GenBank/DDBJ whole genome shotgun (WGS) entry which is preliminary data.</text>
</comment>
<name>A0A9P6YKX3_RHIOR</name>
<feature type="domain" description="BHLH" evidence="8">
    <location>
        <begin position="66"/>
        <end position="118"/>
    </location>
</feature>
<dbReference type="GO" id="GO:0003700">
    <property type="term" value="F:DNA-binding transcription factor activity"/>
    <property type="evidence" value="ECO:0007669"/>
    <property type="project" value="TreeGrafter"/>
</dbReference>
<evidence type="ECO:0000313" key="9">
    <source>
        <dbReference type="EMBL" id="KAG1551187.1"/>
    </source>
</evidence>
<dbReference type="AlphaFoldDB" id="A0A9P6YKX3"/>
<dbReference type="GO" id="GO:0045944">
    <property type="term" value="P:positive regulation of transcription by RNA polymerase II"/>
    <property type="evidence" value="ECO:0007669"/>
    <property type="project" value="TreeGrafter"/>
</dbReference>
<keyword evidence="5" id="KW-0539">Nucleus</keyword>
<accession>A0A9P6YKX3</accession>
<dbReference type="Proteomes" id="UP000717996">
    <property type="component" value="Unassembled WGS sequence"/>
</dbReference>
<keyword evidence="4" id="KW-0804">Transcription</keyword>
<keyword evidence="1" id="KW-0805">Transcription regulation</keyword>
<evidence type="ECO:0000313" key="10">
    <source>
        <dbReference type="Proteomes" id="UP000717996"/>
    </source>
</evidence>
<evidence type="ECO:0000256" key="5">
    <source>
        <dbReference type="ARBA" id="ARBA00023242"/>
    </source>
</evidence>
<proteinExistence type="predicted"/>
<dbReference type="GO" id="GO:0003677">
    <property type="term" value="F:DNA binding"/>
    <property type="evidence" value="ECO:0007669"/>
    <property type="project" value="UniProtKB-KW"/>
</dbReference>
<evidence type="ECO:0000256" key="6">
    <source>
        <dbReference type="SAM" id="Coils"/>
    </source>
</evidence>
<reference evidence="9" key="1">
    <citation type="journal article" date="2020" name="Microb. Genom.">
        <title>Genetic diversity of clinical and environmental Mucorales isolates obtained from an investigation of mucormycosis cases among solid organ transplant recipients.</title>
        <authorList>
            <person name="Nguyen M.H."/>
            <person name="Kaul D."/>
            <person name="Muto C."/>
            <person name="Cheng S.J."/>
            <person name="Richter R.A."/>
            <person name="Bruno V.M."/>
            <person name="Liu G."/>
            <person name="Beyhan S."/>
            <person name="Sundermann A.J."/>
            <person name="Mounaud S."/>
            <person name="Pasculle A.W."/>
            <person name="Nierman W.C."/>
            <person name="Driscoll E."/>
            <person name="Cumbie R."/>
            <person name="Clancy C.J."/>
            <person name="Dupont C.L."/>
        </authorList>
    </citation>
    <scope>NUCLEOTIDE SEQUENCE</scope>
    <source>
        <strain evidence="9">GL16</strain>
    </source>
</reference>